<dbReference type="GO" id="GO:0016740">
    <property type="term" value="F:transferase activity"/>
    <property type="evidence" value="ECO:0007669"/>
    <property type="project" value="UniProtKB-KW"/>
</dbReference>
<dbReference type="RefSeq" id="WP_017511614.1">
    <property type="nucleotide sequence ID" value="NZ_CP037901.1"/>
</dbReference>
<feature type="domain" description="Glycosyltransferase 2-like" evidence="2">
    <location>
        <begin position="7"/>
        <end position="101"/>
    </location>
</feature>
<protein>
    <submittedName>
        <fullName evidence="3">Glycosyltransferase</fullName>
    </submittedName>
</protein>
<name>A0A482J2U8_9BURK</name>
<reference evidence="3 4" key="1">
    <citation type="submission" date="2019-03" db="EMBL/GenBank/DDBJ databases">
        <title>Comparative insights into the high quality Complete genome sequence of highly metal resistant Cupriavidus metallidurans strain BS1 isolated from a gold-copper mine.</title>
        <authorList>
            <person name="Mazhar H.S."/>
            <person name="Rensing C."/>
        </authorList>
    </citation>
    <scope>NUCLEOTIDE SEQUENCE [LARGE SCALE GENOMIC DNA]</scope>
    <source>
        <strain evidence="3 4">BS1</strain>
    </source>
</reference>
<dbReference type="AlphaFoldDB" id="A0A482J2U8"/>
<dbReference type="PANTHER" id="PTHR43630">
    <property type="entry name" value="POLY-BETA-1,6-N-ACETYL-D-GLUCOSAMINE SYNTHASE"/>
    <property type="match status" value="1"/>
</dbReference>
<dbReference type="OrthoDB" id="9815923at2"/>
<dbReference type="SUPFAM" id="SSF53448">
    <property type="entry name" value="Nucleotide-diphospho-sugar transferases"/>
    <property type="match status" value="1"/>
</dbReference>
<comment type="similarity">
    <text evidence="1">Belongs to the glycosyltransferase 2 family. WaaE/KdtX subfamily.</text>
</comment>
<dbReference type="PANTHER" id="PTHR43630:SF2">
    <property type="entry name" value="GLYCOSYLTRANSFERASE"/>
    <property type="match status" value="1"/>
</dbReference>
<keyword evidence="3" id="KW-0808">Transferase</keyword>
<dbReference type="InterPro" id="IPR029044">
    <property type="entry name" value="Nucleotide-diphossugar_trans"/>
</dbReference>
<accession>A0A482J2U8</accession>
<sequence length="356" mass="40288">MRICLSMIVKNEAAVIERCLRAVRPHIHAWAISDTGSTDGTQDIIRNTLGDLPGELIERPWVDFSTNRNEALALAAKHGDYALLIDADDTIEASDFGKLTADCYDLVVQFRSLTYSQPHLIRLGHGFFYTGVTHEYIDCNRPYRRDTLKNAIYRIGDDGARRVSGRKFVEDAGILEKALAADPGNTRYQFYLAQSYRDGGLVDKAIAAYANRATMGGWDEEVYYSMLQMAVLKEGGGASPGDIVDAYLDAYNYRPTRAEAPCELARYFRLRQRHVLARDFARVATGIAQPDDRLFMDQTVYDWRARDELSIALYWCNERDESARLCRELLADPRLPREQHDRVTRNLAFAIGDVPG</sequence>
<evidence type="ECO:0000313" key="3">
    <source>
        <dbReference type="EMBL" id="QBP13947.1"/>
    </source>
</evidence>
<dbReference type="Pfam" id="PF00535">
    <property type="entry name" value="Glycos_transf_2"/>
    <property type="match status" value="1"/>
</dbReference>
<evidence type="ECO:0000313" key="4">
    <source>
        <dbReference type="Proteomes" id="UP000253772"/>
    </source>
</evidence>
<dbReference type="Proteomes" id="UP000253772">
    <property type="component" value="Chromosome c2"/>
</dbReference>
<organism evidence="3 4">
    <name type="scientific">Cupriavidus metallidurans</name>
    <dbReference type="NCBI Taxonomy" id="119219"/>
    <lineage>
        <taxon>Bacteria</taxon>
        <taxon>Pseudomonadati</taxon>
        <taxon>Pseudomonadota</taxon>
        <taxon>Betaproteobacteria</taxon>
        <taxon>Burkholderiales</taxon>
        <taxon>Burkholderiaceae</taxon>
        <taxon>Cupriavidus</taxon>
    </lineage>
</organism>
<gene>
    <name evidence="3" type="ORF">DDF84_030900</name>
</gene>
<proteinExistence type="inferred from homology"/>
<dbReference type="InterPro" id="IPR001173">
    <property type="entry name" value="Glyco_trans_2-like"/>
</dbReference>
<dbReference type="Gene3D" id="1.25.40.10">
    <property type="entry name" value="Tetratricopeptide repeat domain"/>
    <property type="match status" value="1"/>
</dbReference>
<dbReference type="Gene3D" id="3.90.550.10">
    <property type="entry name" value="Spore Coat Polysaccharide Biosynthesis Protein SpsA, Chain A"/>
    <property type="match status" value="1"/>
</dbReference>
<dbReference type="SUPFAM" id="SSF48452">
    <property type="entry name" value="TPR-like"/>
    <property type="match status" value="1"/>
</dbReference>
<dbReference type="EMBL" id="CP037901">
    <property type="protein sequence ID" value="QBP13947.1"/>
    <property type="molecule type" value="Genomic_DNA"/>
</dbReference>
<dbReference type="InterPro" id="IPR011990">
    <property type="entry name" value="TPR-like_helical_dom_sf"/>
</dbReference>
<evidence type="ECO:0000259" key="2">
    <source>
        <dbReference type="Pfam" id="PF00535"/>
    </source>
</evidence>
<evidence type="ECO:0000256" key="1">
    <source>
        <dbReference type="ARBA" id="ARBA00038494"/>
    </source>
</evidence>